<sequence>MKKITYILLVLVLGFSSCESYLEVEPKNVTVVKTYDDVKTLMGACLSEYTQGSSVSNVSPFYSNDDFFKTFIYYSGQLDDAVYLDNWWGRNNRGIFYESLQWYNKNFHSNLWNNLYSSIGYYNTVLGELDALSGITEDETNIIQAEAKFLRAWNLFKLMQYFSPYNRDDLGIPVNLNADDVLSYNSERKTQTEVYAIIIKELEDILSYTTEPTEFSLFYDKQLVNALLAKVYHFKGASGAGVEGDYDMAIEYATKAMEGRKLANIDEFDDLFDIQESGVEKENHNALLVCTPFGYSNEYRDAVHGNPSWGQPNYASERLSQLMSDNDVRNAWVNNVDRSINKFKNLSGLGINPYFFFRIADLHLIVAESYARKGDMAKAKTYLEEFQSNRITGYTEFTGSDVLQEILDERKREFCFEFDMLWMDMVRTGKGFTRPAIDDEDVESYTLEDGDYRLTQPIPFNSELENNNIDQNPGWNLH</sequence>
<dbReference type="AlphaFoldDB" id="A0A2V4A3Z7"/>
<evidence type="ECO:0000256" key="3">
    <source>
        <dbReference type="ARBA" id="ARBA00022729"/>
    </source>
</evidence>
<evidence type="ECO:0000256" key="1">
    <source>
        <dbReference type="ARBA" id="ARBA00004442"/>
    </source>
</evidence>
<comment type="subcellular location">
    <subcellularLocation>
        <location evidence="1">Cell outer membrane</location>
    </subcellularLocation>
</comment>
<keyword evidence="3 6" id="KW-0732">Signal</keyword>
<dbReference type="PROSITE" id="PS51257">
    <property type="entry name" value="PROKAR_LIPOPROTEIN"/>
    <property type="match status" value="1"/>
</dbReference>
<dbReference type="SUPFAM" id="SSF48452">
    <property type="entry name" value="TPR-like"/>
    <property type="match status" value="1"/>
</dbReference>
<keyword evidence="10" id="KW-1185">Reference proteome</keyword>
<keyword evidence="5" id="KW-0998">Cell outer membrane</keyword>
<comment type="caution">
    <text evidence="9">The sequence shown here is derived from an EMBL/GenBank/DDBJ whole genome shotgun (WGS) entry which is preliminary data.</text>
</comment>
<feature type="domain" description="SusD-like N-terminal" evidence="8">
    <location>
        <begin position="44"/>
        <end position="232"/>
    </location>
</feature>
<evidence type="ECO:0000256" key="5">
    <source>
        <dbReference type="ARBA" id="ARBA00023237"/>
    </source>
</evidence>
<organism evidence="9 10">
    <name type="scientific">Marinifilum breve</name>
    <dbReference type="NCBI Taxonomy" id="2184082"/>
    <lineage>
        <taxon>Bacteria</taxon>
        <taxon>Pseudomonadati</taxon>
        <taxon>Bacteroidota</taxon>
        <taxon>Bacteroidia</taxon>
        <taxon>Marinilabiliales</taxon>
        <taxon>Marinifilaceae</taxon>
    </lineage>
</organism>
<evidence type="ECO:0000313" key="9">
    <source>
        <dbReference type="EMBL" id="PXY03238.1"/>
    </source>
</evidence>
<dbReference type="Proteomes" id="UP000248079">
    <property type="component" value="Unassembled WGS sequence"/>
</dbReference>
<evidence type="ECO:0000256" key="2">
    <source>
        <dbReference type="ARBA" id="ARBA00006275"/>
    </source>
</evidence>
<protein>
    <recommendedName>
        <fullName evidence="11">RagB/SusD family nutrient uptake outer membrane protein</fullName>
    </recommendedName>
</protein>
<feature type="signal peptide" evidence="6">
    <location>
        <begin position="1"/>
        <end position="22"/>
    </location>
</feature>
<evidence type="ECO:0000259" key="7">
    <source>
        <dbReference type="Pfam" id="PF07980"/>
    </source>
</evidence>
<dbReference type="RefSeq" id="WP_110359394.1">
    <property type="nucleotide sequence ID" value="NZ_QFLI01000001.1"/>
</dbReference>
<evidence type="ECO:0000259" key="8">
    <source>
        <dbReference type="Pfam" id="PF14322"/>
    </source>
</evidence>
<evidence type="ECO:0008006" key="11">
    <source>
        <dbReference type="Google" id="ProtNLM"/>
    </source>
</evidence>
<dbReference type="Gene3D" id="1.25.40.390">
    <property type="match status" value="1"/>
</dbReference>
<feature type="chain" id="PRO_5015945927" description="RagB/SusD family nutrient uptake outer membrane protein" evidence="6">
    <location>
        <begin position="23"/>
        <end position="478"/>
    </location>
</feature>
<dbReference type="InterPro" id="IPR011990">
    <property type="entry name" value="TPR-like_helical_dom_sf"/>
</dbReference>
<keyword evidence="4" id="KW-0472">Membrane</keyword>
<gene>
    <name evidence="9" type="ORF">DF185_03910</name>
</gene>
<comment type="similarity">
    <text evidence="2">Belongs to the SusD family.</text>
</comment>
<dbReference type="InterPro" id="IPR012944">
    <property type="entry name" value="SusD_RagB_dom"/>
</dbReference>
<reference evidence="9 10" key="1">
    <citation type="submission" date="2018-05" db="EMBL/GenBank/DDBJ databases">
        <title>Marinifilum breve JC075T sp. nov., a marine bacterium isolated from Yongle Blue Hole in the South China Sea.</title>
        <authorList>
            <person name="Fu T."/>
        </authorList>
    </citation>
    <scope>NUCLEOTIDE SEQUENCE [LARGE SCALE GENOMIC DNA]</scope>
    <source>
        <strain evidence="9 10">JC075</strain>
    </source>
</reference>
<accession>A0A2V4A3Z7</accession>
<dbReference type="InterPro" id="IPR033985">
    <property type="entry name" value="SusD-like_N"/>
</dbReference>
<feature type="domain" description="RagB/SusD" evidence="7">
    <location>
        <begin position="347"/>
        <end position="475"/>
    </location>
</feature>
<evidence type="ECO:0000256" key="6">
    <source>
        <dbReference type="SAM" id="SignalP"/>
    </source>
</evidence>
<dbReference type="Pfam" id="PF07980">
    <property type="entry name" value="SusD_RagB"/>
    <property type="match status" value="1"/>
</dbReference>
<dbReference type="EMBL" id="QFLI01000001">
    <property type="protein sequence ID" value="PXY03238.1"/>
    <property type="molecule type" value="Genomic_DNA"/>
</dbReference>
<dbReference type="OrthoDB" id="5694214at2"/>
<dbReference type="Pfam" id="PF14322">
    <property type="entry name" value="SusD-like_3"/>
    <property type="match status" value="1"/>
</dbReference>
<dbReference type="GO" id="GO:0009279">
    <property type="term" value="C:cell outer membrane"/>
    <property type="evidence" value="ECO:0007669"/>
    <property type="project" value="UniProtKB-SubCell"/>
</dbReference>
<evidence type="ECO:0000256" key="4">
    <source>
        <dbReference type="ARBA" id="ARBA00023136"/>
    </source>
</evidence>
<proteinExistence type="inferred from homology"/>
<name>A0A2V4A3Z7_9BACT</name>
<evidence type="ECO:0000313" key="10">
    <source>
        <dbReference type="Proteomes" id="UP000248079"/>
    </source>
</evidence>